<dbReference type="Proteomes" id="UP000264036">
    <property type="component" value="Unassembled WGS sequence"/>
</dbReference>
<dbReference type="EMBL" id="DOEK01000029">
    <property type="protein sequence ID" value="HBP30576.1"/>
    <property type="molecule type" value="Genomic_DNA"/>
</dbReference>
<evidence type="ECO:0000313" key="3">
    <source>
        <dbReference type="Proteomes" id="UP000264036"/>
    </source>
</evidence>
<feature type="domain" description="Chalcone isomerase" evidence="1">
    <location>
        <begin position="47"/>
        <end position="213"/>
    </location>
</feature>
<dbReference type="Gene3D" id="3.50.70.10">
    <property type="match status" value="1"/>
</dbReference>
<dbReference type="InterPro" id="IPR016087">
    <property type="entry name" value="Chalcone_isomerase"/>
</dbReference>
<dbReference type="PANTHER" id="PTHR47698">
    <property type="entry name" value="FATTY-ACID-BINDING PROTEIN 3, CHLOROPLASTIC"/>
    <property type="match status" value="1"/>
</dbReference>
<protein>
    <recommendedName>
        <fullName evidence="1">Chalcone isomerase domain-containing protein</fullName>
    </recommendedName>
</protein>
<sequence>MVRIHSEPCSMDCTATRIIRRQTMKFNASFLATALVILSTLVLDANARTVDGHTVPDTLQVGNTQLVLNGAGIRKKVVFDVYLAALYTGKKTDQAQALISSTAPRAMRLVLLRDIDSTDLADALNEGLRDNTNTSQWQAIQPSAQQFAGLLLKQKSLKRGSVIDLIFSGSRVSVSALGGQQGAVDDAGFAQALLAVWLGKDPAQSSLKQALLGAG</sequence>
<evidence type="ECO:0000259" key="1">
    <source>
        <dbReference type="Pfam" id="PF16036"/>
    </source>
</evidence>
<dbReference type="AlphaFoldDB" id="A0A356LHW2"/>
<name>A0A356LHW2_9BURK</name>
<dbReference type="InterPro" id="IPR036298">
    <property type="entry name" value="Chalcone_isomerase_sf"/>
</dbReference>
<accession>A0A356LHW2</accession>
<reference evidence="2 3" key="1">
    <citation type="journal article" date="2018" name="Nat. Biotechnol.">
        <title>A standardized bacterial taxonomy based on genome phylogeny substantially revises the tree of life.</title>
        <authorList>
            <person name="Parks D.H."/>
            <person name="Chuvochina M."/>
            <person name="Waite D.W."/>
            <person name="Rinke C."/>
            <person name="Skarshewski A."/>
            <person name="Chaumeil P.A."/>
            <person name="Hugenholtz P."/>
        </authorList>
    </citation>
    <scope>NUCLEOTIDE SEQUENCE [LARGE SCALE GENOMIC DNA]</scope>
    <source>
        <strain evidence="2">UBA10707</strain>
    </source>
</reference>
<dbReference type="Pfam" id="PF16036">
    <property type="entry name" value="Chalcone_3"/>
    <property type="match status" value="1"/>
</dbReference>
<comment type="caution">
    <text evidence="2">The sequence shown here is derived from an EMBL/GenBank/DDBJ whole genome shotgun (WGS) entry which is preliminary data.</text>
</comment>
<dbReference type="GO" id="GO:0016872">
    <property type="term" value="F:intramolecular lyase activity"/>
    <property type="evidence" value="ECO:0007669"/>
    <property type="project" value="InterPro"/>
</dbReference>
<evidence type="ECO:0000313" key="2">
    <source>
        <dbReference type="EMBL" id="HBP30576.1"/>
    </source>
</evidence>
<gene>
    <name evidence="2" type="ORF">DD666_14300</name>
</gene>
<organism evidence="2 3">
    <name type="scientific">Advenella kashmirensis</name>
    <dbReference type="NCBI Taxonomy" id="310575"/>
    <lineage>
        <taxon>Bacteria</taxon>
        <taxon>Pseudomonadati</taxon>
        <taxon>Pseudomonadota</taxon>
        <taxon>Betaproteobacteria</taxon>
        <taxon>Burkholderiales</taxon>
        <taxon>Alcaligenaceae</taxon>
    </lineage>
</organism>
<dbReference type="PANTHER" id="PTHR47698:SF2">
    <property type="entry name" value="FATTY-ACID-BINDING PROTEIN 3, CHLOROPLASTIC"/>
    <property type="match status" value="1"/>
</dbReference>
<dbReference type="InterPro" id="IPR016088">
    <property type="entry name" value="Chalcone_isomerase_3-sand"/>
</dbReference>
<dbReference type="SUPFAM" id="SSF54626">
    <property type="entry name" value="Chalcone isomerase"/>
    <property type="match status" value="1"/>
</dbReference>
<proteinExistence type="predicted"/>